<organism evidence="14 15">
    <name type="scientific">Pocillopora damicornis</name>
    <name type="common">Cauliflower coral</name>
    <name type="synonym">Millepora damicornis</name>
    <dbReference type="NCBI Taxonomy" id="46731"/>
    <lineage>
        <taxon>Eukaryota</taxon>
        <taxon>Metazoa</taxon>
        <taxon>Cnidaria</taxon>
        <taxon>Anthozoa</taxon>
        <taxon>Hexacorallia</taxon>
        <taxon>Scleractinia</taxon>
        <taxon>Astrocoeniina</taxon>
        <taxon>Pocilloporidae</taxon>
        <taxon>Pocillopora</taxon>
    </lineage>
</organism>
<feature type="region of interest" description="Disordered" evidence="11">
    <location>
        <begin position="459"/>
        <end position="481"/>
    </location>
</feature>
<evidence type="ECO:0000256" key="1">
    <source>
        <dbReference type="ARBA" id="ARBA00004651"/>
    </source>
</evidence>
<reference evidence="14 15" key="1">
    <citation type="journal article" date="2018" name="Sci. Rep.">
        <title>Comparative analysis of the Pocillopora damicornis genome highlights role of immune system in coral evolution.</title>
        <authorList>
            <person name="Cunning R."/>
            <person name="Bay R.A."/>
            <person name="Gillette P."/>
            <person name="Baker A.C."/>
            <person name="Traylor-Knowles N."/>
        </authorList>
    </citation>
    <scope>NUCLEOTIDE SEQUENCE [LARGE SCALE GENOMIC DNA]</scope>
    <source>
        <strain evidence="14">RSMAS</strain>
        <tissue evidence="14">Whole animal</tissue>
    </source>
</reference>
<feature type="compositionally biased region" description="Polar residues" evidence="11">
    <location>
        <begin position="375"/>
        <end position="391"/>
    </location>
</feature>
<dbReference type="PANTHER" id="PTHR24246">
    <property type="entry name" value="OLFACTORY RECEPTOR AND ADENOSINE RECEPTOR"/>
    <property type="match status" value="1"/>
</dbReference>
<feature type="transmembrane region" description="Helical" evidence="12">
    <location>
        <begin position="287"/>
        <end position="308"/>
    </location>
</feature>
<keyword evidence="5 10" id="KW-0297">G-protein coupled receptor</keyword>
<evidence type="ECO:0000256" key="2">
    <source>
        <dbReference type="ARBA" id="ARBA00022475"/>
    </source>
</evidence>
<keyword evidence="8" id="KW-0325">Glycoprotein</keyword>
<feature type="transmembrane region" description="Helical" evidence="12">
    <location>
        <begin position="83"/>
        <end position="110"/>
    </location>
</feature>
<evidence type="ECO:0000256" key="6">
    <source>
        <dbReference type="ARBA" id="ARBA00023136"/>
    </source>
</evidence>
<evidence type="ECO:0000313" key="15">
    <source>
        <dbReference type="Proteomes" id="UP000275408"/>
    </source>
</evidence>
<dbReference type="GO" id="GO:0005886">
    <property type="term" value="C:plasma membrane"/>
    <property type="evidence" value="ECO:0007669"/>
    <property type="project" value="UniProtKB-SubCell"/>
</dbReference>
<dbReference type="EMBL" id="RCHS01003228">
    <property type="protein sequence ID" value="RMX43288.1"/>
    <property type="molecule type" value="Genomic_DNA"/>
</dbReference>
<gene>
    <name evidence="14" type="ORF">pdam_00020163</name>
</gene>
<feature type="transmembrane region" description="Helical" evidence="12">
    <location>
        <begin position="207"/>
        <end position="228"/>
    </location>
</feature>
<evidence type="ECO:0000256" key="9">
    <source>
        <dbReference type="ARBA" id="ARBA00023224"/>
    </source>
</evidence>
<evidence type="ECO:0000256" key="3">
    <source>
        <dbReference type="ARBA" id="ARBA00022692"/>
    </source>
</evidence>
<keyword evidence="3 10" id="KW-0812">Transmembrane</keyword>
<feature type="compositionally biased region" description="Basic and acidic residues" evidence="11">
    <location>
        <begin position="411"/>
        <end position="424"/>
    </location>
</feature>
<keyword evidence="9 10" id="KW-0807">Transducer</keyword>
<dbReference type="PANTHER" id="PTHR24246:SF27">
    <property type="entry name" value="ADENOSINE RECEPTOR, ISOFORM A"/>
    <property type="match status" value="1"/>
</dbReference>
<evidence type="ECO:0000259" key="13">
    <source>
        <dbReference type="PROSITE" id="PS50262"/>
    </source>
</evidence>
<proteinExistence type="inferred from homology"/>
<dbReference type="PROSITE" id="PS00237">
    <property type="entry name" value="G_PROTEIN_RECEP_F1_1"/>
    <property type="match status" value="1"/>
</dbReference>
<evidence type="ECO:0000256" key="10">
    <source>
        <dbReference type="RuleBase" id="RU000688"/>
    </source>
</evidence>
<evidence type="ECO:0000256" key="4">
    <source>
        <dbReference type="ARBA" id="ARBA00022989"/>
    </source>
</evidence>
<dbReference type="CDD" id="cd00637">
    <property type="entry name" value="7tm_classA_rhodopsin-like"/>
    <property type="match status" value="1"/>
</dbReference>
<dbReference type="OMA" id="WIRIRHR"/>
<name>A0A3M6TPW0_POCDA</name>
<comment type="subcellular location">
    <subcellularLocation>
        <location evidence="1">Cell membrane</location>
        <topology evidence="1">Multi-pass membrane protein</topology>
    </subcellularLocation>
</comment>
<keyword evidence="15" id="KW-1185">Reference proteome</keyword>
<evidence type="ECO:0000256" key="7">
    <source>
        <dbReference type="ARBA" id="ARBA00023170"/>
    </source>
</evidence>
<dbReference type="SUPFAM" id="SSF81321">
    <property type="entry name" value="Family A G protein-coupled receptor-like"/>
    <property type="match status" value="1"/>
</dbReference>
<dbReference type="Proteomes" id="UP000275408">
    <property type="component" value="Unassembled WGS sequence"/>
</dbReference>
<dbReference type="InterPro" id="IPR017452">
    <property type="entry name" value="GPCR_Rhodpsn_7TM"/>
</dbReference>
<feature type="region of interest" description="Disordered" evidence="11">
    <location>
        <begin position="374"/>
        <end position="435"/>
    </location>
</feature>
<dbReference type="PROSITE" id="PS50262">
    <property type="entry name" value="G_PROTEIN_RECEP_F1_2"/>
    <property type="match status" value="1"/>
</dbReference>
<keyword evidence="2" id="KW-1003">Cell membrane</keyword>
<dbReference type="InterPro" id="IPR000276">
    <property type="entry name" value="GPCR_Rhodpsn"/>
</dbReference>
<evidence type="ECO:0000313" key="14">
    <source>
        <dbReference type="EMBL" id="RMX43288.1"/>
    </source>
</evidence>
<sequence>MPWAINWMFVNTESPSEASLDNSTRMLSSCPNTPELTWNFQNDFFLYVAIAVSATASPLITLSNILVILAVKKFRELQRNSNILIASLAVVDLLVGAVSMPLKIALIALIIRGTASENIVCRLSDITGSFMYTVYNVSFYHLVLIAWERYTAIVKCTDYKILVTKERLQRYAGFAWIASVVTNALHPALSAAGVGDEVLLTLHVTSVLVWFIGMSLMAYFYRMVYIVIRNRKESQIRRVNSLIKARIETKIAFTAVVTMVTVFTSAVPLMCFLILATFVPFFRANSVYHWGEMFLQFNSLANPLLYFYRNKHYRKAVLKLLRFGIPKEVEPVTCSRFEFHEAERHRAIVALLSFRSLVDIESVSCHSHRRAQSCAARTSRGNSRNAQQPGAQQPFKAQLDKAPGEEPAEQETMKSFKDSNNDKKPHLHKVGRSNSLMDKGAVVETSACLSVTAVKRRNSAPSGLAAIESRSRTETYNGTNF</sequence>
<evidence type="ECO:0000256" key="12">
    <source>
        <dbReference type="SAM" id="Phobius"/>
    </source>
</evidence>
<feature type="domain" description="G-protein coupled receptors family 1 profile" evidence="13">
    <location>
        <begin position="63"/>
        <end position="306"/>
    </location>
</feature>
<feature type="transmembrane region" description="Helical" evidence="12">
    <location>
        <begin position="251"/>
        <end position="281"/>
    </location>
</feature>
<dbReference type="AlphaFoldDB" id="A0A3M6TPW0"/>
<dbReference type="OrthoDB" id="6147321at2759"/>
<evidence type="ECO:0000256" key="11">
    <source>
        <dbReference type="SAM" id="MobiDB-lite"/>
    </source>
</evidence>
<keyword evidence="4 12" id="KW-1133">Transmembrane helix</keyword>
<accession>A0A3M6TPW0</accession>
<dbReference type="Gene3D" id="1.20.1070.10">
    <property type="entry name" value="Rhodopsin 7-helix transmembrane proteins"/>
    <property type="match status" value="1"/>
</dbReference>
<feature type="transmembrane region" description="Helical" evidence="12">
    <location>
        <begin position="130"/>
        <end position="150"/>
    </location>
</feature>
<evidence type="ECO:0000256" key="8">
    <source>
        <dbReference type="ARBA" id="ARBA00023180"/>
    </source>
</evidence>
<comment type="similarity">
    <text evidence="10">Belongs to the G-protein coupled receptor 1 family.</text>
</comment>
<comment type="caution">
    <text evidence="14">The sequence shown here is derived from an EMBL/GenBank/DDBJ whole genome shotgun (WGS) entry which is preliminary data.</text>
</comment>
<feature type="transmembrane region" description="Helical" evidence="12">
    <location>
        <begin position="171"/>
        <end position="195"/>
    </location>
</feature>
<feature type="transmembrane region" description="Helical" evidence="12">
    <location>
        <begin position="44"/>
        <end position="71"/>
    </location>
</feature>
<keyword evidence="6 12" id="KW-0472">Membrane</keyword>
<keyword evidence="7 10" id="KW-0675">Receptor</keyword>
<protein>
    <recommendedName>
        <fullName evidence="13">G-protein coupled receptors family 1 profile domain-containing protein</fullName>
    </recommendedName>
</protein>
<dbReference type="Pfam" id="PF00001">
    <property type="entry name" value="7tm_1"/>
    <property type="match status" value="1"/>
</dbReference>
<dbReference type="GO" id="GO:0004930">
    <property type="term" value="F:G protein-coupled receptor activity"/>
    <property type="evidence" value="ECO:0007669"/>
    <property type="project" value="UniProtKB-KW"/>
</dbReference>
<evidence type="ECO:0000256" key="5">
    <source>
        <dbReference type="ARBA" id="ARBA00023040"/>
    </source>
</evidence>
<dbReference type="PRINTS" id="PR00237">
    <property type="entry name" value="GPCRRHODOPSN"/>
</dbReference>